<feature type="transmembrane region" description="Helical" evidence="1">
    <location>
        <begin position="6"/>
        <end position="22"/>
    </location>
</feature>
<keyword evidence="1" id="KW-0472">Membrane</keyword>
<evidence type="ECO:0000256" key="1">
    <source>
        <dbReference type="SAM" id="Phobius"/>
    </source>
</evidence>
<dbReference type="AlphaFoldDB" id="A0A9J5YRB6"/>
<proteinExistence type="predicted"/>
<dbReference type="EMBL" id="JACXVP010000006">
    <property type="protein sequence ID" value="KAG5601438.1"/>
    <property type="molecule type" value="Genomic_DNA"/>
</dbReference>
<reference evidence="2 3" key="1">
    <citation type="submission" date="2020-09" db="EMBL/GenBank/DDBJ databases">
        <title>De no assembly of potato wild relative species, Solanum commersonii.</title>
        <authorList>
            <person name="Cho K."/>
        </authorList>
    </citation>
    <scope>NUCLEOTIDE SEQUENCE [LARGE SCALE GENOMIC DNA]</scope>
    <source>
        <strain evidence="2">LZ3.2</strain>
        <tissue evidence="2">Leaf</tissue>
    </source>
</reference>
<keyword evidence="1" id="KW-0812">Transmembrane</keyword>
<evidence type="ECO:0000313" key="2">
    <source>
        <dbReference type="EMBL" id="KAG5601438.1"/>
    </source>
</evidence>
<gene>
    <name evidence="2" type="ORF">H5410_032808</name>
</gene>
<comment type="caution">
    <text evidence="2">The sequence shown here is derived from an EMBL/GenBank/DDBJ whole genome shotgun (WGS) entry which is preliminary data.</text>
</comment>
<organism evidence="2 3">
    <name type="scientific">Solanum commersonii</name>
    <name type="common">Commerson's wild potato</name>
    <name type="synonym">Commerson's nightshade</name>
    <dbReference type="NCBI Taxonomy" id="4109"/>
    <lineage>
        <taxon>Eukaryota</taxon>
        <taxon>Viridiplantae</taxon>
        <taxon>Streptophyta</taxon>
        <taxon>Embryophyta</taxon>
        <taxon>Tracheophyta</taxon>
        <taxon>Spermatophyta</taxon>
        <taxon>Magnoliopsida</taxon>
        <taxon>eudicotyledons</taxon>
        <taxon>Gunneridae</taxon>
        <taxon>Pentapetalae</taxon>
        <taxon>asterids</taxon>
        <taxon>lamiids</taxon>
        <taxon>Solanales</taxon>
        <taxon>Solanaceae</taxon>
        <taxon>Solanoideae</taxon>
        <taxon>Solaneae</taxon>
        <taxon>Solanum</taxon>
    </lineage>
</organism>
<evidence type="ECO:0000313" key="3">
    <source>
        <dbReference type="Proteomes" id="UP000824120"/>
    </source>
</evidence>
<keyword evidence="3" id="KW-1185">Reference proteome</keyword>
<dbReference type="Proteomes" id="UP000824120">
    <property type="component" value="Chromosome 6"/>
</dbReference>
<name>A0A9J5YRB6_SOLCO</name>
<keyword evidence="1" id="KW-1133">Transmembrane helix</keyword>
<sequence>MARNYAFYFAVALIVISVYLAKSPNVKVIAARDLSQTITDLKSKLNGYKLMGGCGGYCRQKSDCFDRTCPRCYYDVIKLTYGCHS</sequence>
<accession>A0A9J5YRB6</accession>
<protein>
    <submittedName>
        <fullName evidence="2">Uncharacterized protein</fullName>
    </submittedName>
</protein>
<dbReference type="OrthoDB" id="1247269at2759"/>